<organism evidence="1 2">
    <name type="scientific">Corynebacterium uropygiale</name>
    <dbReference type="NCBI Taxonomy" id="1775911"/>
    <lineage>
        <taxon>Bacteria</taxon>
        <taxon>Bacillati</taxon>
        <taxon>Actinomycetota</taxon>
        <taxon>Actinomycetes</taxon>
        <taxon>Mycobacteriales</taxon>
        <taxon>Corynebacteriaceae</taxon>
        <taxon>Corynebacterium</taxon>
    </lineage>
</organism>
<dbReference type="AlphaFoldDB" id="A0A9X1TZT8"/>
<dbReference type="Gene3D" id="3.10.20.30">
    <property type="match status" value="1"/>
</dbReference>
<gene>
    <name evidence="1" type="primary">thiS</name>
    <name evidence="1" type="ORF">L1O03_08770</name>
</gene>
<sequence>MTQVSINGEPYEPAAGESIRDLVEARTGKPVTEGPLGIAVAQDGAVVPRSRWAETPVAGSIEIVTAVQGG</sequence>
<dbReference type="InterPro" id="IPR016155">
    <property type="entry name" value="Mopterin_synth/thiamin_S_b"/>
</dbReference>
<dbReference type="InterPro" id="IPR010035">
    <property type="entry name" value="Thi_S"/>
</dbReference>
<dbReference type="RefSeq" id="WP_236119405.1">
    <property type="nucleotide sequence ID" value="NZ_JAKGSI010000004.1"/>
</dbReference>
<evidence type="ECO:0000313" key="1">
    <source>
        <dbReference type="EMBL" id="MCF4007266.1"/>
    </source>
</evidence>
<evidence type="ECO:0000313" key="2">
    <source>
        <dbReference type="Proteomes" id="UP001139336"/>
    </source>
</evidence>
<keyword evidence="2" id="KW-1185">Reference proteome</keyword>
<dbReference type="Proteomes" id="UP001139336">
    <property type="component" value="Unassembled WGS sequence"/>
</dbReference>
<dbReference type="CDD" id="cd00565">
    <property type="entry name" value="Ubl_ThiS"/>
    <property type="match status" value="1"/>
</dbReference>
<protein>
    <submittedName>
        <fullName evidence="1">Sulfur carrier protein ThiS</fullName>
    </submittedName>
</protein>
<dbReference type="SUPFAM" id="SSF54285">
    <property type="entry name" value="MoaD/ThiS"/>
    <property type="match status" value="1"/>
</dbReference>
<name>A0A9X1TZT8_9CORY</name>
<comment type="caution">
    <text evidence="1">The sequence shown here is derived from an EMBL/GenBank/DDBJ whole genome shotgun (WGS) entry which is preliminary data.</text>
</comment>
<dbReference type="NCBIfam" id="TIGR01683">
    <property type="entry name" value="thiS"/>
    <property type="match status" value="1"/>
</dbReference>
<proteinExistence type="predicted"/>
<dbReference type="Pfam" id="PF02597">
    <property type="entry name" value="ThiS"/>
    <property type="match status" value="1"/>
</dbReference>
<accession>A0A9X1TZT8</accession>
<dbReference type="EMBL" id="JAKGSI010000004">
    <property type="protein sequence ID" value="MCF4007266.1"/>
    <property type="molecule type" value="Genomic_DNA"/>
</dbReference>
<reference evidence="1" key="1">
    <citation type="submission" date="2022-01" db="EMBL/GenBank/DDBJ databases">
        <title>Corynebacterium sp. nov isolated from isolated from the feces of the greater white-fronted geese (Anser albifrons) at Poyang Lake, PR China.</title>
        <authorList>
            <person name="Liu Q."/>
        </authorList>
    </citation>
    <scope>NUCLEOTIDE SEQUENCE</scope>
    <source>
        <strain evidence="1">JCM 32435</strain>
    </source>
</reference>
<dbReference type="InterPro" id="IPR003749">
    <property type="entry name" value="ThiS/MoaD-like"/>
</dbReference>
<dbReference type="InterPro" id="IPR012675">
    <property type="entry name" value="Beta-grasp_dom_sf"/>
</dbReference>